<evidence type="ECO:0000313" key="3">
    <source>
        <dbReference type="Proteomes" id="UP000053268"/>
    </source>
</evidence>
<gene>
    <name evidence="2" type="ORF">RR46_12219</name>
</gene>
<sequence>MALFDAKHLNLFLRHLKRDLDRPISYQEPYRHQHKHGAPRRQGARPPPPRLESADISNAVFISNVAHIRFLSIIRQRAGRVRAAACSRLQAAASGRTSLGAMAVLAHAYIWLSMIEHNLLQLS</sequence>
<reference evidence="2 3" key="1">
    <citation type="journal article" date="2015" name="Nat. Commun.">
        <title>Outbred genome sequencing and CRISPR/Cas9 gene editing in butterflies.</title>
        <authorList>
            <person name="Li X."/>
            <person name="Fan D."/>
            <person name="Zhang W."/>
            <person name="Liu G."/>
            <person name="Zhang L."/>
            <person name="Zhao L."/>
            <person name="Fang X."/>
            <person name="Chen L."/>
            <person name="Dong Y."/>
            <person name="Chen Y."/>
            <person name="Ding Y."/>
            <person name="Zhao R."/>
            <person name="Feng M."/>
            <person name="Zhu Y."/>
            <person name="Feng Y."/>
            <person name="Jiang X."/>
            <person name="Zhu D."/>
            <person name="Xiang H."/>
            <person name="Feng X."/>
            <person name="Li S."/>
            <person name="Wang J."/>
            <person name="Zhang G."/>
            <person name="Kronforst M.R."/>
            <person name="Wang W."/>
        </authorList>
    </citation>
    <scope>NUCLEOTIDE SEQUENCE [LARGE SCALE GENOMIC DNA]</scope>
    <source>
        <strain evidence="2">Ya'a_city_454_Px</strain>
        <tissue evidence="2">Whole body</tissue>
    </source>
</reference>
<evidence type="ECO:0000256" key="1">
    <source>
        <dbReference type="SAM" id="MobiDB-lite"/>
    </source>
</evidence>
<feature type="compositionally biased region" description="Basic residues" evidence="1">
    <location>
        <begin position="32"/>
        <end position="43"/>
    </location>
</feature>
<protein>
    <submittedName>
        <fullName evidence="2">Uncharacterized protein</fullName>
    </submittedName>
</protein>
<dbReference type="AlphaFoldDB" id="A0A194PVR1"/>
<evidence type="ECO:0000313" key="2">
    <source>
        <dbReference type="EMBL" id="KPI95215.1"/>
    </source>
</evidence>
<dbReference type="EMBL" id="KQ459597">
    <property type="protein sequence ID" value="KPI95215.1"/>
    <property type="molecule type" value="Genomic_DNA"/>
</dbReference>
<feature type="region of interest" description="Disordered" evidence="1">
    <location>
        <begin position="24"/>
        <end position="50"/>
    </location>
</feature>
<accession>A0A194PVR1</accession>
<dbReference type="Proteomes" id="UP000053268">
    <property type="component" value="Unassembled WGS sequence"/>
</dbReference>
<proteinExistence type="predicted"/>
<organism evidence="2 3">
    <name type="scientific">Papilio xuthus</name>
    <name type="common">Asian swallowtail butterfly</name>
    <dbReference type="NCBI Taxonomy" id="66420"/>
    <lineage>
        <taxon>Eukaryota</taxon>
        <taxon>Metazoa</taxon>
        <taxon>Ecdysozoa</taxon>
        <taxon>Arthropoda</taxon>
        <taxon>Hexapoda</taxon>
        <taxon>Insecta</taxon>
        <taxon>Pterygota</taxon>
        <taxon>Neoptera</taxon>
        <taxon>Endopterygota</taxon>
        <taxon>Lepidoptera</taxon>
        <taxon>Glossata</taxon>
        <taxon>Ditrysia</taxon>
        <taxon>Papilionoidea</taxon>
        <taxon>Papilionidae</taxon>
        <taxon>Papilioninae</taxon>
        <taxon>Papilio</taxon>
    </lineage>
</organism>
<name>A0A194PVR1_PAPXU</name>
<keyword evidence="3" id="KW-1185">Reference proteome</keyword>